<dbReference type="GO" id="GO:0000287">
    <property type="term" value="F:magnesium ion binding"/>
    <property type="evidence" value="ECO:0007669"/>
    <property type="project" value="TreeGrafter"/>
</dbReference>
<dbReference type="SFLD" id="SFLDG01140">
    <property type="entry name" value="C2.B:_Phosphomannomutase_and_P"/>
    <property type="match status" value="1"/>
</dbReference>
<organism evidence="1 2">
    <name type="scientific">Novacetimonas maltaceti</name>
    <dbReference type="NCBI Taxonomy" id="1203393"/>
    <lineage>
        <taxon>Bacteria</taxon>
        <taxon>Pseudomonadati</taxon>
        <taxon>Pseudomonadota</taxon>
        <taxon>Alphaproteobacteria</taxon>
        <taxon>Acetobacterales</taxon>
        <taxon>Acetobacteraceae</taxon>
        <taxon>Novacetimonas</taxon>
    </lineage>
</organism>
<dbReference type="InterPro" id="IPR036412">
    <property type="entry name" value="HAD-like_sf"/>
</dbReference>
<keyword evidence="1" id="KW-0378">Hydrolase</keyword>
<dbReference type="Gene3D" id="3.30.1240.10">
    <property type="match status" value="1"/>
</dbReference>
<dbReference type="Pfam" id="PF08282">
    <property type="entry name" value="Hydrolase_3"/>
    <property type="match status" value="1"/>
</dbReference>
<dbReference type="PANTHER" id="PTHR10000">
    <property type="entry name" value="PHOSPHOSERINE PHOSPHATASE"/>
    <property type="match status" value="1"/>
</dbReference>
<dbReference type="OrthoDB" id="7847955at2"/>
<reference evidence="1 2" key="1">
    <citation type="submission" date="2018-01" db="EMBL/GenBank/DDBJ databases">
        <title>Draft Genome Sequence of Komagataeibacter maltaceti LMG 1529, a Vinegar Producing Acetic Acid Bacterium Isolated from Malt Vinegar Brewery Acetifiers.</title>
        <authorList>
            <person name="Zhang Q."/>
            <person name="Hollensteiner J."/>
            <person name="Poehlein A."/>
            <person name="Daniel R."/>
        </authorList>
    </citation>
    <scope>NUCLEOTIDE SEQUENCE [LARGE SCALE GENOMIC DNA]</scope>
    <source>
        <strain evidence="1 2">LMG 1529</strain>
    </source>
</reference>
<dbReference type="InterPro" id="IPR000150">
    <property type="entry name" value="Cof"/>
</dbReference>
<dbReference type="EMBL" id="POTC01000011">
    <property type="protein sequence ID" value="POF63130.1"/>
    <property type="molecule type" value="Genomic_DNA"/>
</dbReference>
<dbReference type="PANTHER" id="PTHR10000:SF8">
    <property type="entry name" value="HAD SUPERFAMILY HYDROLASE-LIKE, TYPE 3"/>
    <property type="match status" value="1"/>
</dbReference>
<dbReference type="InterPro" id="IPR006379">
    <property type="entry name" value="HAD-SF_hydro_IIB"/>
</dbReference>
<protein>
    <submittedName>
        <fullName evidence="1">Sugar phosphatase YidA</fullName>
        <ecNumber evidence="1">3.1.3.23</ecNumber>
    </submittedName>
</protein>
<dbReference type="GO" id="GO:0005829">
    <property type="term" value="C:cytosol"/>
    <property type="evidence" value="ECO:0007669"/>
    <property type="project" value="TreeGrafter"/>
</dbReference>
<gene>
    <name evidence="1" type="primary">yidA_1</name>
    <name evidence="1" type="ORF">KMAL_12130</name>
</gene>
<keyword evidence="2" id="KW-1185">Reference proteome</keyword>
<comment type="caution">
    <text evidence="1">The sequence shown here is derived from an EMBL/GenBank/DDBJ whole genome shotgun (WGS) entry which is preliminary data.</text>
</comment>
<dbReference type="SUPFAM" id="SSF56784">
    <property type="entry name" value="HAD-like"/>
    <property type="match status" value="1"/>
</dbReference>
<dbReference type="RefSeq" id="WP_110094850.1">
    <property type="nucleotide sequence ID" value="NZ_NKUE01000007.1"/>
</dbReference>
<evidence type="ECO:0000313" key="2">
    <source>
        <dbReference type="Proteomes" id="UP000237344"/>
    </source>
</evidence>
<dbReference type="InterPro" id="IPR023214">
    <property type="entry name" value="HAD_sf"/>
</dbReference>
<dbReference type="Gene3D" id="3.40.50.1000">
    <property type="entry name" value="HAD superfamily/HAD-like"/>
    <property type="match status" value="1"/>
</dbReference>
<accession>A0A2S3W2P4</accession>
<dbReference type="GO" id="GO:0050308">
    <property type="term" value="F:sugar-phosphatase activity"/>
    <property type="evidence" value="ECO:0007669"/>
    <property type="project" value="UniProtKB-EC"/>
</dbReference>
<dbReference type="NCBIfam" id="TIGR00099">
    <property type="entry name" value="Cof-subfamily"/>
    <property type="match status" value="1"/>
</dbReference>
<dbReference type="Proteomes" id="UP000237344">
    <property type="component" value="Unassembled WGS sequence"/>
</dbReference>
<dbReference type="EC" id="3.1.3.23" evidence="1"/>
<dbReference type="NCBIfam" id="TIGR01484">
    <property type="entry name" value="HAD-SF-IIB"/>
    <property type="match status" value="1"/>
</dbReference>
<dbReference type="SFLD" id="SFLDS00003">
    <property type="entry name" value="Haloacid_Dehalogenase"/>
    <property type="match status" value="1"/>
</dbReference>
<dbReference type="CDD" id="cd07516">
    <property type="entry name" value="HAD_Pase"/>
    <property type="match status" value="1"/>
</dbReference>
<proteinExistence type="predicted"/>
<dbReference type="AlphaFoldDB" id="A0A2S3W2P4"/>
<evidence type="ECO:0000313" key="1">
    <source>
        <dbReference type="EMBL" id="POF63130.1"/>
    </source>
</evidence>
<name>A0A2S3W2P4_9PROT</name>
<sequence>MTAKRPPSDRIRLVVSDIDGTLVPQDKRVTPDVLAAARALREAGIALCLVSSRGPVGMQPFLGPLGIDRPIAALNGGLICTPDGKIMSRHSLTPETTREAVEELLSRDVDPWLFIDYEWLVRDASTPQVRHEAAVVKTVPVVAPDLSRHYEGVGKIMGVSTDAAQLRTVERELGVQLAGRANVHRSSEWLVDVTHPLANKGHAARELAALMGIDIHEVACIGDMNNDIPMLDVAGVAIAMGNAPADVQKHAHFVTDANTHDGWARAMERFVLPRA</sequence>